<organism evidence="1">
    <name type="scientific">bioreactor metagenome</name>
    <dbReference type="NCBI Taxonomy" id="1076179"/>
    <lineage>
        <taxon>unclassified sequences</taxon>
        <taxon>metagenomes</taxon>
        <taxon>ecological metagenomes</taxon>
    </lineage>
</organism>
<proteinExistence type="predicted"/>
<protein>
    <submittedName>
        <fullName evidence="1">Uncharacterized protein</fullName>
    </submittedName>
</protein>
<evidence type="ECO:0000313" key="1">
    <source>
        <dbReference type="EMBL" id="MPN59919.1"/>
    </source>
</evidence>
<name>A0A645JB10_9ZZZZ</name>
<comment type="caution">
    <text evidence="1">The sequence shown here is derived from an EMBL/GenBank/DDBJ whole genome shotgun (WGS) entry which is preliminary data.</text>
</comment>
<accession>A0A645JB10</accession>
<dbReference type="AlphaFoldDB" id="A0A645JB10"/>
<gene>
    <name evidence="1" type="ORF">SDC9_207641</name>
</gene>
<sequence length="107" mass="11796">MQLCPTEEALAAEYAAQGLVLQANGRYLYRDKLVREYEDLLLGSVQTNEDGEVDIAVERDDSGNIVAIQRKMAGDASFDQRTKAIELEKKTRSTTEGGVAVTQETLD</sequence>
<dbReference type="EMBL" id="VSSQ01134498">
    <property type="protein sequence ID" value="MPN59919.1"/>
    <property type="molecule type" value="Genomic_DNA"/>
</dbReference>
<reference evidence="1" key="1">
    <citation type="submission" date="2019-08" db="EMBL/GenBank/DDBJ databases">
        <authorList>
            <person name="Kucharzyk K."/>
            <person name="Murdoch R.W."/>
            <person name="Higgins S."/>
            <person name="Loffler F."/>
        </authorList>
    </citation>
    <scope>NUCLEOTIDE SEQUENCE</scope>
</reference>